<evidence type="ECO:0000313" key="3">
    <source>
        <dbReference type="Proteomes" id="UP001149719"/>
    </source>
</evidence>
<keyword evidence="1" id="KW-1133">Transmembrane helix</keyword>
<reference evidence="2" key="1">
    <citation type="submission" date="2022-12" db="EMBL/GenBank/DDBJ databases">
        <title>Marinomonas 15G1-11 sp. nov, isolated from marine algae.</title>
        <authorList>
            <person name="Butt M."/>
            <person name="Choi D.G."/>
            <person name="Kim J.M."/>
            <person name="Lee J.K."/>
            <person name="Baek J.H."/>
            <person name="Jeon C.O."/>
        </authorList>
    </citation>
    <scope>NUCLEOTIDE SEQUENCE</scope>
    <source>
        <strain evidence="2">15G1-11</strain>
    </source>
</reference>
<dbReference type="Proteomes" id="UP001149719">
    <property type="component" value="Unassembled WGS sequence"/>
</dbReference>
<evidence type="ECO:0000313" key="2">
    <source>
        <dbReference type="EMBL" id="MCZ2721298.1"/>
    </source>
</evidence>
<dbReference type="EMBL" id="JAPUBN010000013">
    <property type="protein sequence ID" value="MCZ2721298.1"/>
    <property type="molecule type" value="Genomic_DNA"/>
</dbReference>
<accession>A0ABT4JSE1</accession>
<keyword evidence="3" id="KW-1185">Reference proteome</keyword>
<gene>
    <name evidence="2" type="ORF">O1D97_06470</name>
</gene>
<evidence type="ECO:0000256" key="1">
    <source>
        <dbReference type="SAM" id="Phobius"/>
    </source>
</evidence>
<dbReference type="RefSeq" id="WP_269123958.1">
    <property type="nucleotide sequence ID" value="NZ_JAPUBN010000013.1"/>
</dbReference>
<keyword evidence="1" id="KW-0812">Transmembrane</keyword>
<protein>
    <submittedName>
        <fullName evidence="2">Uncharacterized protein</fullName>
    </submittedName>
</protein>
<keyword evidence="1" id="KW-0472">Membrane</keyword>
<feature type="transmembrane region" description="Helical" evidence="1">
    <location>
        <begin position="6"/>
        <end position="25"/>
    </location>
</feature>
<comment type="caution">
    <text evidence="2">The sequence shown here is derived from an EMBL/GenBank/DDBJ whole genome shotgun (WGS) entry which is preliminary data.</text>
</comment>
<organism evidence="2 3">
    <name type="scientific">Marinomonas phaeophyticola</name>
    <dbReference type="NCBI Taxonomy" id="3004091"/>
    <lineage>
        <taxon>Bacteria</taxon>
        <taxon>Pseudomonadati</taxon>
        <taxon>Pseudomonadota</taxon>
        <taxon>Gammaproteobacteria</taxon>
        <taxon>Oceanospirillales</taxon>
        <taxon>Oceanospirillaceae</taxon>
        <taxon>Marinomonas</taxon>
    </lineage>
</organism>
<sequence length="49" mass="5541">MNPTTVALWSLGVLAVLKLIAYFVYKHLSKKSAEKNKDALEPHKTNNEK</sequence>
<proteinExistence type="predicted"/>
<name>A0ABT4JSE1_9GAMM</name>